<dbReference type="CDD" id="cd00397">
    <property type="entry name" value="DNA_BRE_C"/>
    <property type="match status" value="1"/>
</dbReference>
<dbReference type="SUPFAM" id="SSF56349">
    <property type="entry name" value="DNA breaking-rejoining enzymes"/>
    <property type="match status" value="1"/>
</dbReference>
<gene>
    <name evidence="6" type="ORF">ORQ98_03695</name>
</gene>
<reference evidence="6 7" key="1">
    <citation type="submission" date="2022-11" db="EMBL/GenBank/DDBJ databases">
        <title>Spartinivicinus poritis sp. nov., isolated from scleractinian coral Porites lutea.</title>
        <authorList>
            <person name="Zhang G."/>
            <person name="Cai L."/>
            <person name="Wei Q."/>
        </authorList>
    </citation>
    <scope>NUCLEOTIDE SEQUENCE [LARGE SCALE GENOMIC DNA]</scope>
    <source>
        <strain evidence="6 7">A2-2</strain>
    </source>
</reference>
<dbReference type="InterPro" id="IPR013762">
    <property type="entry name" value="Integrase-like_cat_sf"/>
</dbReference>
<keyword evidence="2" id="KW-0229">DNA integration</keyword>
<dbReference type="InterPro" id="IPR050090">
    <property type="entry name" value="Tyrosine_recombinase_XerCD"/>
</dbReference>
<comment type="subcellular location">
    <subcellularLocation>
        <location evidence="1">Cytoplasm</location>
    </subcellularLocation>
</comment>
<feature type="domain" description="Tyr recombinase" evidence="5">
    <location>
        <begin position="168"/>
        <end position="382"/>
    </location>
</feature>
<keyword evidence="3" id="KW-0238">DNA-binding</keyword>
<protein>
    <submittedName>
        <fullName evidence="6">Tyrosine-type recombinase/integrase</fullName>
    </submittedName>
</protein>
<dbReference type="PROSITE" id="PS51898">
    <property type="entry name" value="TYR_RECOMBINASE"/>
    <property type="match status" value="1"/>
</dbReference>
<proteinExistence type="predicted"/>
<keyword evidence="7" id="KW-1185">Reference proteome</keyword>
<dbReference type="InterPro" id="IPR002104">
    <property type="entry name" value="Integrase_catalytic"/>
</dbReference>
<comment type="caution">
    <text evidence="6">The sequence shown here is derived from an EMBL/GenBank/DDBJ whole genome shotgun (WGS) entry which is preliminary data.</text>
</comment>
<dbReference type="RefSeq" id="WP_274687435.1">
    <property type="nucleotide sequence ID" value="NZ_JAPMOU010000003.1"/>
</dbReference>
<evidence type="ECO:0000256" key="3">
    <source>
        <dbReference type="ARBA" id="ARBA00023125"/>
    </source>
</evidence>
<evidence type="ECO:0000256" key="1">
    <source>
        <dbReference type="ARBA" id="ARBA00004496"/>
    </source>
</evidence>
<accession>A0ABT5U3W4</accession>
<dbReference type="InterPro" id="IPR011010">
    <property type="entry name" value="DNA_brk_join_enz"/>
</dbReference>
<evidence type="ECO:0000256" key="2">
    <source>
        <dbReference type="ARBA" id="ARBA00022908"/>
    </source>
</evidence>
<keyword evidence="4" id="KW-0233">DNA recombination</keyword>
<dbReference type="Proteomes" id="UP001528823">
    <property type="component" value="Unassembled WGS sequence"/>
</dbReference>
<dbReference type="Pfam" id="PF00589">
    <property type="entry name" value="Phage_integrase"/>
    <property type="match status" value="1"/>
</dbReference>
<name>A0ABT5U3W4_9GAMM</name>
<dbReference type="PANTHER" id="PTHR30349">
    <property type="entry name" value="PHAGE INTEGRASE-RELATED"/>
    <property type="match status" value="1"/>
</dbReference>
<evidence type="ECO:0000256" key="4">
    <source>
        <dbReference type="ARBA" id="ARBA00023172"/>
    </source>
</evidence>
<dbReference type="PANTHER" id="PTHR30349:SF77">
    <property type="entry name" value="TYROSINE RECOMBINASE XERC"/>
    <property type="match status" value="1"/>
</dbReference>
<dbReference type="EMBL" id="JAPMOU010000003">
    <property type="protein sequence ID" value="MDE1461065.1"/>
    <property type="molecule type" value="Genomic_DNA"/>
</dbReference>
<dbReference type="InterPro" id="IPR010998">
    <property type="entry name" value="Integrase_recombinase_N"/>
</dbReference>
<evidence type="ECO:0000313" key="6">
    <source>
        <dbReference type="EMBL" id="MDE1461065.1"/>
    </source>
</evidence>
<organism evidence="6 7">
    <name type="scientific">Spartinivicinus poritis</name>
    <dbReference type="NCBI Taxonomy" id="2994640"/>
    <lineage>
        <taxon>Bacteria</taxon>
        <taxon>Pseudomonadati</taxon>
        <taxon>Pseudomonadota</taxon>
        <taxon>Gammaproteobacteria</taxon>
        <taxon>Oceanospirillales</taxon>
        <taxon>Zooshikellaceae</taxon>
        <taxon>Spartinivicinus</taxon>
    </lineage>
</organism>
<dbReference type="Gene3D" id="1.10.150.130">
    <property type="match status" value="1"/>
</dbReference>
<dbReference type="Gene3D" id="1.10.443.10">
    <property type="entry name" value="Intergrase catalytic core"/>
    <property type="match status" value="1"/>
</dbReference>
<sequence>MLDIILHGSQVAPERLQKTAETVNTADELATSALHANNDVAAIQAFLVEAGVGSEHTLRRYRRECLRFIAWVHRYLNKQLIGLKREDILAYRYFLQAPTSAWQQAGIMIPELPEFIPFPNALTNGKSVDAVMKVVGSLLSYLHAQGYIQINPAFRLKPLGENTALGHQQPKAFNREEWQFVIDGIRRLPMVTSGQRNFVERARYIVAVAYGTGIREHELATHTHQAIIQTDLGYELNILGKGAMRRLIPLNEGVVDAICRFRHYHGLENTLKADAFPFASPIKPVKQQAQFAGNLSTRQLRTFHRQLLSKLIDQSGAEISAEFKTNMLSKGFHTYRHTAITHLANQPNAMIERVRLFAGHQDINTTKLYILTEREELQTYIQDHYIQW</sequence>
<evidence type="ECO:0000313" key="7">
    <source>
        <dbReference type="Proteomes" id="UP001528823"/>
    </source>
</evidence>
<evidence type="ECO:0000259" key="5">
    <source>
        <dbReference type="PROSITE" id="PS51898"/>
    </source>
</evidence>